<accession>A0AAE0NS80</accession>
<gene>
    <name evidence="5" type="ORF">B0H63DRAFT_140376</name>
</gene>
<dbReference type="GO" id="GO:0003723">
    <property type="term" value="F:RNA binding"/>
    <property type="evidence" value="ECO:0007669"/>
    <property type="project" value="UniProtKB-UniRule"/>
</dbReference>
<dbReference type="InterPro" id="IPR004087">
    <property type="entry name" value="KH_dom"/>
</dbReference>
<feature type="region of interest" description="Disordered" evidence="3">
    <location>
        <begin position="1"/>
        <end position="89"/>
    </location>
</feature>
<feature type="region of interest" description="Disordered" evidence="3">
    <location>
        <begin position="384"/>
        <end position="426"/>
    </location>
</feature>
<feature type="compositionally biased region" description="Basic and acidic residues" evidence="3">
    <location>
        <begin position="198"/>
        <end position="210"/>
    </location>
</feature>
<evidence type="ECO:0000259" key="4">
    <source>
        <dbReference type="SMART" id="SM00322"/>
    </source>
</evidence>
<feature type="compositionally biased region" description="Low complexity" evidence="3">
    <location>
        <begin position="20"/>
        <end position="33"/>
    </location>
</feature>
<feature type="region of interest" description="Disordered" evidence="3">
    <location>
        <begin position="109"/>
        <end position="215"/>
    </location>
</feature>
<feature type="compositionally biased region" description="Low complexity" evidence="3">
    <location>
        <begin position="540"/>
        <end position="550"/>
    </location>
</feature>
<dbReference type="Pfam" id="PF00013">
    <property type="entry name" value="KH_1"/>
    <property type="match status" value="3"/>
</dbReference>
<feature type="compositionally biased region" description="Gly residues" evidence="3">
    <location>
        <begin position="397"/>
        <end position="410"/>
    </location>
</feature>
<sequence length="591" mass="62647">MANPQDINSLLRLLDATNRPPAGQAPPQHQQGMPGPPPGPPMPVQYAPPPYATQQPPYQQQPSYPYPQPSGGGSIDLSAIRPVNSGTVPLAPHLADAIAKAKAFATEQGFKPYDRPAGGYPPQDSRPSDSRQYQRSRSKSPRGRDAFRDNFNPYRDERRGEHPGHGGPPPRGDFGRERSFSPGRGRQGFSPRGSNGGGRDRSPLRGKDDNTETMEIESSLVGLIIGRQGENLRRVEGETKCRVQFVPPTGQNEPYRYCKISGSRAQREEAKGMINRIIQDSGMRGPAPSGGPERGGRDSGRGGGSVPPVLKEGEDSLQIMVPDRTVGLIIGRGGETIRDLQERSGCHINIVAENKSINGLRPVNLIGSPSAARHAKELILEIVESDSRNGNNPGGPPGGGMPGGMQGPPRGGRNDNMGGGIDKINDSIYVPSDAVGMIIGKGGETIREMQNTTGCKINVSQSSGPGEVEREIGLVGSRDAISRAKQAIEEKVDAARMKSAGGGGGRGRGPPQQHQQHRDYDNPGYGQPSNHSSAPQQSMPPGNAAPAGTAGTEADPYAMYGGYENYVALWWQSQVAAQQAQGQGGPPPGTS</sequence>
<feature type="domain" description="K Homology" evidence="4">
    <location>
        <begin position="313"/>
        <end position="384"/>
    </location>
</feature>
<feature type="compositionally biased region" description="Low complexity" evidence="3">
    <location>
        <begin position="52"/>
        <end position="63"/>
    </location>
</feature>
<feature type="compositionally biased region" description="Basic and acidic residues" evidence="3">
    <location>
        <begin position="142"/>
        <end position="164"/>
    </location>
</feature>
<name>A0AAE0NS80_9PEZI</name>
<reference evidence="5" key="2">
    <citation type="submission" date="2023-06" db="EMBL/GenBank/DDBJ databases">
        <authorList>
            <consortium name="Lawrence Berkeley National Laboratory"/>
            <person name="Haridas S."/>
            <person name="Hensen N."/>
            <person name="Bonometti L."/>
            <person name="Westerberg I."/>
            <person name="Brannstrom I.O."/>
            <person name="Guillou S."/>
            <person name="Cros-Aarteil S."/>
            <person name="Calhoun S."/>
            <person name="Kuo A."/>
            <person name="Mondo S."/>
            <person name="Pangilinan J."/>
            <person name="Riley R."/>
            <person name="LaButti K."/>
            <person name="Andreopoulos B."/>
            <person name="Lipzen A."/>
            <person name="Chen C."/>
            <person name="Yanf M."/>
            <person name="Daum C."/>
            <person name="Ng V."/>
            <person name="Clum A."/>
            <person name="Steindorff A."/>
            <person name="Ohm R."/>
            <person name="Martin F."/>
            <person name="Silar P."/>
            <person name="Natvig D."/>
            <person name="Lalanne C."/>
            <person name="Gautier V."/>
            <person name="Ament-velasquez S.L."/>
            <person name="Kruys A."/>
            <person name="Hutchinson M.I."/>
            <person name="Powell A.J."/>
            <person name="Barry K."/>
            <person name="Miller A.N."/>
            <person name="Grigoriev I.V."/>
            <person name="Debuchy R."/>
            <person name="Gladieux P."/>
            <person name="Thoren M.H."/>
            <person name="Johannesson H."/>
        </authorList>
    </citation>
    <scope>NUCLEOTIDE SEQUENCE</scope>
    <source>
        <strain evidence="5">CBS 232.78</strain>
    </source>
</reference>
<evidence type="ECO:0000256" key="2">
    <source>
        <dbReference type="PROSITE-ProRule" id="PRU00117"/>
    </source>
</evidence>
<evidence type="ECO:0000256" key="3">
    <source>
        <dbReference type="SAM" id="MobiDB-lite"/>
    </source>
</evidence>
<evidence type="ECO:0000256" key="1">
    <source>
        <dbReference type="ARBA" id="ARBA00022737"/>
    </source>
</evidence>
<dbReference type="SUPFAM" id="SSF54791">
    <property type="entry name" value="Eukaryotic type KH-domain (KH-domain type I)"/>
    <property type="match status" value="3"/>
</dbReference>
<feature type="compositionally biased region" description="Polar residues" evidence="3">
    <location>
        <begin position="527"/>
        <end position="539"/>
    </location>
</feature>
<evidence type="ECO:0000313" key="6">
    <source>
        <dbReference type="Proteomes" id="UP001285441"/>
    </source>
</evidence>
<dbReference type="CDD" id="cd00105">
    <property type="entry name" value="KH-I"/>
    <property type="match status" value="1"/>
</dbReference>
<dbReference type="EMBL" id="JAULSW010000003">
    <property type="protein sequence ID" value="KAK3386741.1"/>
    <property type="molecule type" value="Genomic_DNA"/>
</dbReference>
<keyword evidence="2" id="KW-0694">RNA-binding</keyword>
<organism evidence="5 6">
    <name type="scientific">Podospora didyma</name>
    <dbReference type="NCBI Taxonomy" id="330526"/>
    <lineage>
        <taxon>Eukaryota</taxon>
        <taxon>Fungi</taxon>
        <taxon>Dikarya</taxon>
        <taxon>Ascomycota</taxon>
        <taxon>Pezizomycotina</taxon>
        <taxon>Sordariomycetes</taxon>
        <taxon>Sordariomycetidae</taxon>
        <taxon>Sordariales</taxon>
        <taxon>Podosporaceae</taxon>
        <taxon>Podospora</taxon>
    </lineage>
</organism>
<comment type="caution">
    <text evidence="5">The sequence shown here is derived from an EMBL/GenBank/DDBJ whole genome shotgun (WGS) entry which is preliminary data.</text>
</comment>
<keyword evidence="6" id="KW-1185">Reference proteome</keyword>
<keyword evidence="1" id="KW-0677">Repeat</keyword>
<reference evidence="5" key="1">
    <citation type="journal article" date="2023" name="Mol. Phylogenet. Evol.">
        <title>Genome-scale phylogeny and comparative genomics of the fungal order Sordariales.</title>
        <authorList>
            <person name="Hensen N."/>
            <person name="Bonometti L."/>
            <person name="Westerberg I."/>
            <person name="Brannstrom I.O."/>
            <person name="Guillou S."/>
            <person name="Cros-Aarteil S."/>
            <person name="Calhoun S."/>
            <person name="Haridas S."/>
            <person name="Kuo A."/>
            <person name="Mondo S."/>
            <person name="Pangilinan J."/>
            <person name="Riley R."/>
            <person name="LaButti K."/>
            <person name="Andreopoulos B."/>
            <person name="Lipzen A."/>
            <person name="Chen C."/>
            <person name="Yan M."/>
            <person name="Daum C."/>
            <person name="Ng V."/>
            <person name="Clum A."/>
            <person name="Steindorff A."/>
            <person name="Ohm R.A."/>
            <person name="Martin F."/>
            <person name="Silar P."/>
            <person name="Natvig D.O."/>
            <person name="Lalanne C."/>
            <person name="Gautier V."/>
            <person name="Ament-Velasquez S.L."/>
            <person name="Kruys A."/>
            <person name="Hutchinson M.I."/>
            <person name="Powell A.J."/>
            <person name="Barry K."/>
            <person name="Miller A.N."/>
            <person name="Grigoriev I.V."/>
            <person name="Debuchy R."/>
            <person name="Gladieux P."/>
            <person name="Hiltunen Thoren M."/>
            <person name="Johannesson H."/>
        </authorList>
    </citation>
    <scope>NUCLEOTIDE SEQUENCE</scope>
    <source>
        <strain evidence="5">CBS 232.78</strain>
    </source>
</reference>
<feature type="region of interest" description="Disordered" evidence="3">
    <location>
        <begin position="489"/>
        <end position="550"/>
    </location>
</feature>
<feature type="compositionally biased region" description="Pro residues" evidence="3">
    <location>
        <begin position="34"/>
        <end position="51"/>
    </location>
</feature>
<dbReference type="InterPro" id="IPR036612">
    <property type="entry name" value="KH_dom_type_1_sf"/>
</dbReference>
<proteinExistence type="predicted"/>
<dbReference type="SMART" id="SM00322">
    <property type="entry name" value="KH"/>
    <property type="match status" value="3"/>
</dbReference>
<dbReference type="Gene3D" id="3.30.1370.10">
    <property type="entry name" value="K Homology domain, type 1"/>
    <property type="match status" value="3"/>
</dbReference>
<dbReference type="AlphaFoldDB" id="A0AAE0NS80"/>
<protein>
    <recommendedName>
        <fullName evidence="4">K Homology domain-containing protein</fullName>
    </recommendedName>
</protein>
<feature type="region of interest" description="Disordered" evidence="3">
    <location>
        <begin position="278"/>
        <end position="314"/>
    </location>
</feature>
<dbReference type="PANTHER" id="PTHR10288">
    <property type="entry name" value="KH DOMAIN CONTAINING RNA BINDING PROTEIN"/>
    <property type="match status" value="1"/>
</dbReference>
<dbReference type="InterPro" id="IPR004088">
    <property type="entry name" value="KH_dom_type_1"/>
</dbReference>
<feature type="domain" description="K Homology" evidence="4">
    <location>
        <begin position="208"/>
        <end position="279"/>
    </location>
</feature>
<evidence type="ECO:0000313" key="5">
    <source>
        <dbReference type="EMBL" id="KAK3386741.1"/>
    </source>
</evidence>
<dbReference type="PROSITE" id="PS50084">
    <property type="entry name" value="KH_TYPE_1"/>
    <property type="match status" value="3"/>
</dbReference>
<feature type="domain" description="K Homology" evidence="4">
    <location>
        <begin position="422"/>
        <end position="493"/>
    </location>
</feature>
<dbReference type="Proteomes" id="UP001285441">
    <property type="component" value="Unassembled WGS sequence"/>
</dbReference>